<keyword evidence="2" id="KW-1185">Reference proteome</keyword>
<comment type="caution">
    <text evidence="1">The sequence shown here is derived from an EMBL/GenBank/DDBJ whole genome shotgun (WGS) entry which is preliminary data.</text>
</comment>
<dbReference type="Proteomes" id="UP001229209">
    <property type="component" value="Unassembled WGS sequence"/>
</dbReference>
<accession>A0ABT9M0I7</accession>
<evidence type="ECO:0008006" key="3">
    <source>
        <dbReference type="Google" id="ProtNLM"/>
    </source>
</evidence>
<protein>
    <recommendedName>
        <fullName evidence="3">Transposase</fullName>
    </recommendedName>
</protein>
<proteinExistence type="predicted"/>
<dbReference type="EMBL" id="JAURUO010000028">
    <property type="protein sequence ID" value="MDP9729891.1"/>
    <property type="molecule type" value="Genomic_DNA"/>
</dbReference>
<sequence>MPKPKIKAKDAVQGSRLYIRIQNQWHHVQVVGTKPSPKGLKVLYQMDNGTQGEQLLSAFYTQISDDSI</sequence>
<name>A0ABT9M0I7_9BACL</name>
<gene>
    <name evidence="1" type="ORF">J2S04_002868</name>
</gene>
<evidence type="ECO:0000313" key="2">
    <source>
        <dbReference type="Proteomes" id="UP001229209"/>
    </source>
</evidence>
<evidence type="ECO:0000313" key="1">
    <source>
        <dbReference type="EMBL" id="MDP9729891.1"/>
    </source>
</evidence>
<dbReference type="RefSeq" id="WP_203115714.1">
    <property type="nucleotide sequence ID" value="NZ_JAURUO010000028.1"/>
</dbReference>
<reference evidence="1 2" key="1">
    <citation type="submission" date="2023-07" db="EMBL/GenBank/DDBJ databases">
        <title>Genomic Encyclopedia of Type Strains, Phase IV (KMG-IV): sequencing the most valuable type-strain genomes for metagenomic binning, comparative biology and taxonomic classification.</title>
        <authorList>
            <person name="Goeker M."/>
        </authorList>
    </citation>
    <scope>NUCLEOTIDE SEQUENCE [LARGE SCALE GENOMIC DNA]</scope>
    <source>
        <strain evidence="1 2">DSM 25924</strain>
    </source>
</reference>
<organism evidence="1 2">
    <name type="scientific">Alicyclobacillus tolerans</name>
    <dbReference type="NCBI Taxonomy" id="90970"/>
    <lineage>
        <taxon>Bacteria</taxon>
        <taxon>Bacillati</taxon>
        <taxon>Bacillota</taxon>
        <taxon>Bacilli</taxon>
        <taxon>Bacillales</taxon>
        <taxon>Alicyclobacillaceae</taxon>
        <taxon>Alicyclobacillus</taxon>
    </lineage>
</organism>